<feature type="transmembrane region" description="Helical" evidence="1">
    <location>
        <begin position="71"/>
        <end position="100"/>
    </location>
</feature>
<comment type="caution">
    <text evidence="2">The sequence shown here is derived from an EMBL/GenBank/DDBJ whole genome shotgun (WGS) entry which is preliminary data.</text>
</comment>
<evidence type="ECO:0000256" key="1">
    <source>
        <dbReference type="SAM" id="Phobius"/>
    </source>
</evidence>
<evidence type="ECO:0008006" key="4">
    <source>
        <dbReference type="Google" id="ProtNLM"/>
    </source>
</evidence>
<sequence length="161" mass="16978">MNILIGTVLIGGAAIWMFLQLPNAEWRRASMVASVQMLKFMLPRMVTALLGAGFFAELLPEDRVQVMFGEAAGFSGLLLAAAMGPLTPGGAFVSLAIAAAALKTGAAPVAALAYVTSWSLFSLTKILAYEAPLMGRQEVIARIAVSWPVPLMIAAAGMLYY</sequence>
<dbReference type="EMBL" id="WWEN01000010">
    <property type="protein sequence ID" value="MYM57212.1"/>
    <property type="molecule type" value="Genomic_DNA"/>
</dbReference>
<evidence type="ECO:0000313" key="3">
    <source>
        <dbReference type="Proteomes" id="UP000479043"/>
    </source>
</evidence>
<dbReference type="RefSeq" id="WP_160975124.1">
    <property type="nucleotide sequence ID" value="NZ_WWEN01000010.1"/>
</dbReference>
<dbReference type="AlphaFoldDB" id="A0A6L8LV28"/>
<reference evidence="2 3" key="1">
    <citation type="submission" date="2020-01" db="EMBL/GenBank/DDBJ databases">
        <authorList>
            <person name="Chen S."/>
        </authorList>
    </citation>
    <scope>NUCLEOTIDE SEQUENCE [LARGE SCALE GENOMIC DNA]</scope>
    <source>
        <strain evidence="2 3">GS-10</strain>
    </source>
</reference>
<evidence type="ECO:0000313" key="2">
    <source>
        <dbReference type="EMBL" id="MYM57212.1"/>
    </source>
</evidence>
<dbReference type="Proteomes" id="UP000479043">
    <property type="component" value="Unassembled WGS sequence"/>
</dbReference>
<feature type="transmembrane region" description="Helical" evidence="1">
    <location>
        <begin position="40"/>
        <end position="59"/>
    </location>
</feature>
<name>A0A6L8LV28_9RHOB</name>
<keyword evidence="3" id="KW-1185">Reference proteome</keyword>
<feature type="transmembrane region" description="Helical" evidence="1">
    <location>
        <begin position="106"/>
        <end position="127"/>
    </location>
</feature>
<protein>
    <recommendedName>
        <fullName evidence="4">Permease</fullName>
    </recommendedName>
</protein>
<accession>A0A6L8LV28</accession>
<keyword evidence="1" id="KW-0812">Transmembrane</keyword>
<keyword evidence="1" id="KW-0472">Membrane</keyword>
<organism evidence="2 3">
    <name type="scientific">Thalassovita mangrovi</name>
    <dbReference type="NCBI Taxonomy" id="2692236"/>
    <lineage>
        <taxon>Bacteria</taxon>
        <taxon>Pseudomonadati</taxon>
        <taxon>Pseudomonadota</taxon>
        <taxon>Alphaproteobacteria</taxon>
        <taxon>Rhodobacterales</taxon>
        <taxon>Roseobacteraceae</taxon>
        <taxon>Thalassovita</taxon>
    </lineage>
</organism>
<gene>
    <name evidence="2" type="ORF">GR167_17985</name>
</gene>
<feature type="transmembrane region" description="Helical" evidence="1">
    <location>
        <begin position="139"/>
        <end position="160"/>
    </location>
</feature>
<proteinExistence type="predicted"/>
<keyword evidence="1" id="KW-1133">Transmembrane helix</keyword>